<comment type="catalytic activity">
    <reaction evidence="14 15">
        <text>RNA(n) + a ribonucleoside 5'-triphosphate = RNA(n+1) + diphosphate</text>
        <dbReference type="Rhea" id="RHEA:21248"/>
        <dbReference type="Rhea" id="RHEA-COMP:14527"/>
        <dbReference type="Rhea" id="RHEA-COMP:17342"/>
        <dbReference type="ChEBI" id="CHEBI:33019"/>
        <dbReference type="ChEBI" id="CHEBI:61557"/>
        <dbReference type="ChEBI" id="CHEBI:140395"/>
        <dbReference type="EC" id="2.7.7.6"/>
    </reaction>
</comment>
<feature type="domain" description="RNA polymerase Rpb2" evidence="22">
    <location>
        <begin position="496"/>
        <end position="560"/>
    </location>
</feature>
<dbReference type="Pfam" id="PF04567">
    <property type="entry name" value="RNA_pol_Rpb2_5"/>
    <property type="match status" value="1"/>
</dbReference>
<evidence type="ECO:0000256" key="13">
    <source>
        <dbReference type="ARBA" id="ARBA00023242"/>
    </source>
</evidence>
<dbReference type="VEuPathDB" id="FungiDB:VP01_469g5"/>
<feature type="compositionally biased region" description="Gly residues" evidence="16">
    <location>
        <begin position="1775"/>
        <end position="1785"/>
    </location>
</feature>
<evidence type="ECO:0000256" key="2">
    <source>
        <dbReference type="ARBA" id="ARBA00006835"/>
    </source>
</evidence>
<evidence type="ECO:0000256" key="10">
    <source>
        <dbReference type="ARBA" id="ARBA00022833"/>
    </source>
</evidence>
<comment type="caution">
    <text evidence="25">The sequence shown here is derived from an EMBL/GenBank/DDBJ whole genome shotgun (WGS) entry which is preliminary data.</text>
</comment>
<feature type="compositionally biased region" description="Polar residues" evidence="16">
    <location>
        <begin position="1288"/>
        <end position="1312"/>
    </location>
</feature>
<keyword evidence="9" id="KW-0863">Zinc-finger</keyword>
<dbReference type="Pfam" id="PF04565">
    <property type="entry name" value="RNA_pol_Rpb2_3"/>
    <property type="match status" value="1"/>
</dbReference>
<dbReference type="FunFam" id="3.90.1800.10:FF:000002">
    <property type="entry name" value="DNA-directed RNA polymerase subunit beta"/>
    <property type="match status" value="1"/>
</dbReference>
<dbReference type="STRING" id="27349.A0A0L6UN24"/>
<sequence>MTDVFGAYDYNAIPSLDQQSDFQHDQQSGLNGTHDETNGSYHNITQEDCWQVISAFFNERNLVSQQISSFDGFVNTTMQELVDETGSLVLEQSMQYTDKAGDKTKRFEITFGQIYLSRPTMTESDGTVQPMFPNEARLRNLTLMDDFLATPFLLSYSAPLYVDMSKSNKAATGEFDEETGEPIYVADDADNEEKNSSQIYIGKVPIMLRSEFCILDKLDDPGLYELNECPFDQGGYFVINGSEKVLIAQERMAANHVYVFAKAAPSPVSFLSEIRSAVEKGSKTVSSMQVKMYGGHKAEKAVALGIIPDKDILEHICYDRNDTAMFEMLKPCLEDSFPIQEQEVALDFIGRRGTATGLSREKRLKYAEEILQKEMLPHISMSEGQQGKKAYFFGYMIHRLLLAALDRRDLDDRDHFGKKRLDLAGPLLAGLFRMLFRKLTKDVYRHLQKCVEMQKPFNLNAAVKSNTITNGLKYSLATGNWGDQKKAMQARAGVSQVLNRYTFASTLSHLRRCNTPIGRDGKIAKPRQLHNSHWGMVCPAETPEGQACGLVKNLALMSYISVGSPSAPIVEFLEEWGMESLDEFSADMSNGTKVFVNGVWQGVHRAPAELLDTIKRLRRCGDIEPEVSVMRDVREKELRVFTDGGRVCRPLFIVENQQLLLKKEHVEWLSNGCVTASEDPDAEVPEDEGRPFGWSQLVANGIVEYLDAEEEETVMICMTPEELEQSREYQETGQVPKETYDPAARLKGNTSMYSHTWTHCEIHPAMILGICASIIPFPDHNQSPRNTYQSAMGKQAMGVYLTNFRMRMDTMANILYYPQKPLATTRSMEYLRFRELPAGQNAIVAILCYSGYNQEDSVIMNQSSIDRGLFRSFYYRSYMDQEKKAGALQMEEFEKPTRDSTLRLKHGTYDKLDDDGIITPGTRVSGDDIIIGKTAPIPKDSEELGQRMKTHTKRDVSMPLKSTENGIIDQVLVTTNQDGLKFVKVRIRSTRIPETGDKFASRHGQKGTVGILYRQEDMPFTSEGVCPDIIINPHAIPSRMTIGHLVECLLSKVSTITGNEGDATPFSEVTVEAISSLLKDKGYQSRGLEIMFNGHTGKKLRAQCYLGPTYYQRLKHMVNDKIHSRARGPVQILTRQPVEGRSRDGGLRFGEMERDCMISHGIAGFLKERMFDVSDAYRVHVCDICGMVAIANLKKQSFECRACRNKTAISQVYIPYAAKLLFQELQSMNIAILYLKVLVNIFLEEIWLCKSLHLPSAFFFSLVVAVAVPNSHKSWGWKHGARSISQSDAAIQPTTASETSRYLPSSHLTEPWNSDWLRRSPNQLEPGSTNNNEPLATRTRSIKLLLPFKHPLTPSNRSEIPSINLSQGTPSPGGKITQPSAVSTSIAMLASSLRAPCQRAKFALKIDYRYPRDLRKIDSRISNVVPSILVRDEAIIVSSRYEVFNVLNIRALIRADSILIFEDPSPSSISNTNSSPYSIRSAFLHNLLNNLDDHDNPSEKSPEMPYEFRALETMLGSVATTLESELAVLKTLVASLLDGLEQNIGWFHTKRENLKQLLLYSRRLSAFNSRALLVQRCLDEILENEQDMANAYLGEKILKKKPREYHDHEEFEQLLESFSKYVEEIVHEVSSETCLRNHPAAHTTNIKSTEEIIDLILDSNRNTLLALDLKVSIGTMGLALGALTAGTTYIDVMSLPLLGDITLEQATDKLTSLSFQKNIKIQGLFGMNLRTHLEADPYAFFVVTGGTMVAVGMTIGYGCRRLYRLRRVGLSSSSGGSGISRGGGSRRTIFWRTPSSSHLDPKKLPASSPPNTRSDGILDWDLPSNNIPHSSSSSH</sequence>
<evidence type="ECO:0000259" key="24">
    <source>
        <dbReference type="Pfam" id="PF04567"/>
    </source>
</evidence>
<dbReference type="Gene3D" id="3.90.1100.10">
    <property type="match status" value="1"/>
</dbReference>
<dbReference type="GO" id="GO:0003677">
    <property type="term" value="F:DNA binding"/>
    <property type="evidence" value="ECO:0007669"/>
    <property type="project" value="InterPro"/>
</dbReference>
<feature type="transmembrane region" description="Helical" evidence="17">
    <location>
        <begin position="1738"/>
        <end position="1757"/>
    </location>
</feature>
<dbReference type="Proteomes" id="UP000037035">
    <property type="component" value="Unassembled WGS sequence"/>
</dbReference>
<dbReference type="InterPro" id="IPR037034">
    <property type="entry name" value="RNA_pol_Rpb2_2_sf"/>
</dbReference>
<feature type="domain" description="RNA polymerase Rpb2" evidence="23">
    <location>
        <begin position="594"/>
        <end position="655"/>
    </location>
</feature>
<dbReference type="Pfam" id="PF04561">
    <property type="entry name" value="RNA_pol_Rpb2_2"/>
    <property type="match status" value="1"/>
</dbReference>
<dbReference type="InterPro" id="IPR007645">
    <property type="entry name" value="RNA_pol_Rpb2_3"/>
</dbReference>
<dbReference type="Gene3D" id="2.40.50.150">
    <property type="match status" value="1"/>
</dbReference>
<keyword evidence="17" id="KW-0472">Membrane</keyword>
<evidence type="ECO:0000256" key="6">
    <source>
        <dbReference type="ARBA" id="ARBA00022679"/>
    </source>
</evidence>
<evidence type="ECO:0000313" key="26">
    <source>
        <dbReference type="Proteomes" id="UP000037035"/>
    </source>
</evidence>
<keyword evidence="10" id="KW-0862">Zinc</keyword>
<dbReference type="OrthoDB" id="10248617at2759"/>
<proteinExistence type="inferred from homology"/>
<dbReference type="Pfam" id="PF22099">
    <property type="entry name" value="MRS2-like"/>
    <property type="match status" value="1"/>
</dbReference>
<evidence type="ECO:0000256" key="15">
    <source>
        <dbReference type="RuleBase" id="RU363031"/>
    </source>
</evidence>
<keyword evidence="13" id="KW-0539">Nucleus</keyword>
<name>A0A0L6UN24_9BASI</name>
<dbReference type="Pfam" id="PF00562">
    <property type="entry name" value="RNA_pol_Rpb2_6"/>
    <property type="match status" value="1"/>
</dbReference>
<keyword evidence="8" id="KW-0479">Metal-binding</keyword>
<dbReference type="InterPro" id="IPR007120">
    <property type="entry name" value="DNA-dir_RNAP_su2_dom"/>
</dbReference>
<dbReference type="GO" id="GO:0003899">
    <property type="term" value="F:DNA-directed RNA polymerase activity"/>
    <property type="evidence" value="ECO:0007669"/>
    <property type="project" value="UniProtKB-EC"/>
</dbReference>
<dbReference type="GO" id="GO:0032549">
    <property type="term" value="F:ribonucleoside binding"/>
    <property type="evidence" value="ECO:0007669"/>
    <property type="project" value="InterPro"/>
</dbReference>
<dbReference type="Pfam" id="PF04560">
    <property type="entry name" value="RNA_pol_Rpb2_7"/>
    <property type="match status" value="1"/>
</dbReference>
<feature type="region of interest" description="Disordered" evidence="16">
    <location>
        <begin position="1288"/>
        <end position="1336"/>
    </location>
</feature>
<evidence type="ECO:0000259" key="22">
    <source>
        <dbReference type="Pfam" id="PF04565"/>
    </source>
</evidence>
<keyword evidence="26" id="KW-1185">Reference proteome</keyword>
<dbReference type="GO" id="GO:0006367">
    <property type="term" value="P:transcription initiation at RNA polymerase II promoter"/>
    <property type="evidence" value="ECO:0007669"/>
    <property type="project" value="UniProtKB-ARBA"/>
</dbReference>
<dbReference type="NCBIfam" id="NF007175">
    <property type="entry name" value="PRK09606.1"/>
    <property type="match status" value="1"/>
</dbReference>
<dbReference type="GO" id="GO:0008270">
    <property type="term" value="F:zinc ion binding"/>
    <property type="evidence" value="ECO:0007669"/>
    <property type="project" value="UniProtKB-KW"/>
</dbReference>
<comment type="subunit">
    <text evidence="4">Component of the RNA polymerase II (Pol II) complex consisting of 12 subunits.</text>
</comment>
<evidence type="ECO:0000259" key="18">
    <source>
        <dbReference type="Pfam" id="PF00562"/>
    </source>
</evidence>
<dbReference type="GO" id="GO:0005665">
    <property type="term" value="C:RNA polymerase II, core complex"/>
    <property type="evidence" value="ECO:0007669"/>
    <property type="project" value="UniProtKB-ARBA"/>
</dbReference>
<comment type="similarity">
    <text evidence="3">Belongs to the CorA metal ion transporter (MIT) (TC 1.A.35) family.</text>
</comment>
<feature type="compositionally biased region" description="Polar residues" evidence="16">
    <location>
        <begin position="1320"/>
        <end position="1334"/>
    </location>
</feature>
<dbReference type="InterPro" id="IPR037033">
    <property type="entry name" value="DNA-dir_RNAP_su2_hyb_sf"/>
</dbReference>
<evidence type="ECO:0000256" key="17">
    <source>
        <dbReference type="SAM" id="Phobius"/>
    </source>
</evidence>
<keyword evidence="17" id="KW-0812">Transmembrane</keyword>
<evidence type="ECO:0000256" key="9">
    <source>
        <dbReference type="ARBA" id="ARBA00022771"/>
    </source>
</evidence>
<dbReference type="Gene3D" id="1.20.58.340">
    <property type="entry name" value="Magnesium transport protein CorA, transmembrane region"/>
    <property type="match status" value="1"/>
</dbReference>
<feature type="compositionally biased region" description="Low complexity" evidence="16">
    <location>
        <begin position="1823"/>
        <end position="1835"/>
    </location>
</feature>
<dbReference type="PROSITE" id="PS01166">
    <property type="entry name" value="RNA_POL_BETA"/>
    <property type="match status" value="1"/>
</dbReference>
<dbReference type="InterPro" id="IPR015712">
    <property type="entry name" value="DNA-dir_RNA_pol_su2"/>
</dbReference>
<dbReference type="InterPro" id="IPR007642">
    <property type="entry name" value="RNA_pol_Rpb2_2"/>
</dbReference>
<evidence type="ECO:0000256" key="7">
    <source>
        <dbReference type="ARBA" id="ARBA00022695"/>
    </source>
</evidence>
<evidence type="ECO:0000313" key="25">
    <source>
        <dbReference type="EMBL" id="KNZ49916.1"/>
    </source>
</evidence>
<evidence type="ECO:0000256" key="5">
    <source>
        <dbReference type="ARBA" id="ARBA00022478"/>
    </source>
</evidence>
<dbReference type="Gene3D" id="3.90.1070.20">
    <property type="match status" value="1"/>
</dbReference>
<dbReference type="Gene3D" id="3.90.1800.10">
    <property type="entry name" value="RNA polymerase alpha subunit dimerisation domain"/>
    <property type="match status" value="1"/>
</dbReference>
<evidence type="ECO:0000256" key="4">
    <source>
        <dbReference type="ARBA" id="ARBA00011730"/>
    </source>
</evidence>
<feature type="domain" description="RNA polymerase Rpb2" evidence="20">
    <location>
        <begin position="302"/>
        <end position="422"/>
    </location>
</feature>
<accession>A0A0L6UN24</accession>
<evidence type="ECO:0000259" key="21">
    <source>
        <dbReference type="Pfam" id="PF04563"/>
    </source>
</evidence>
<evidence type="ECO:0000259" key="20">
    <source>
        <dbReference type="Pfam" id="PF04561"/>
    </source>
</evidence>
<feature type="domain" description="RNA polymerase Rpb2" evidence="24">
    <location>
        <begin position="694"/>
        <end position="764"/>
    </location>
</feature>
<dbReference type="InterPro" id="IPR007641">
    <property type="entry name" value="RNA_pol_Rpb2_7"/>
</dbReference>
<comment type="subcellular location">
    <subcellularLocation>
        <location evidence="1">Nucleus</location>
    </subcellularLocation>
</comment>
<evidence type="ECO:0000256" key="3">
    <source>
        <dbReference type="ARBA" id="ARBA00009765"/>
    </source>
</evidence>
<feature type="compositionally biased region" description="Polar residues" evidence="16">
    <location>
        <begin position="1353"/>
        <end position="1370"/>
    </location>
</feature>
<dbReference type="InterPro" id="IPR007646">
    <property type="entry name" value="RNA_pol_Rpb2_4"/>
</dbReference>
<dbReference type="CDD" id="cd12823">
    <property type="entry name" value="Mrs2_Mfm1p-like"/>
    <property type="match status" value="1"/>
</dbReference>
<dbReference type="InterPro" id="IPR039204">
    <property type="entry name" value="MRS2-like"/>
</dbReference>
<comment type="similarity">
    <text evidence="2 15">Belongs to the RNA polymerase beta chain family.</text>
</comment>
<feature type="domain" description="RNA polymerase beta subunit protrusion" evidence="21">
    <location>
        <begin position="61"/>
        <end position="470"/>
    </location>
</feature>
<reference evidence="25 26" key="1">
    <citation type="submission" date="2015-08" db="EMBL/GenBank/DDBJ databases">
        <title>Next Generation Sequencing and Analysis of the Genome of Puccinia sorghi L Schw, the Causal Agent of Maize Common Rust.</title>
        <authorList>
            <person name="Rochi L."/>
            <person name="Burguener G."/>
            <person name="Darino M."/>
            <person name="Turjanski A."/>
            <person name="Kreff E."/>
            <person name="Dieguez M.J."/>
            <person name="Sacco F."/>
        </authorList>
    </citation>
    <scope>NUCLEOTIDE SEQUENCE [LARGE SCALE GENOMIC DNA]</scope>
    <source>
        <strain evidence="25 26">RO10H11247</strain>
    </source>
</reference>
<dbReference type="FunFam" id="3.90.1100.10:FF:000005">
    <property type="entry name" value="DNA-directed RNA polymerase subunit beta"/>
    <property type="match status" value="1"/>
</dbReference>
<evidence type="ECO:0000256" key="14">
    <source>
        <dbReference type="ARBA" id="ARBA00048552"/>
    </source>
</evidence>
<gene>
    <name evidence="25" type="ORF">VP01_469g5</name>
</gene>
<dbReference type="InterPro" id="IPR007647">
    <property type="entry name" value="RNA_pol_Rpb2_5"/>
</dbReference>
<evidence type="ECO:0000259" key="19">
    <source>
        <dbReference type="Pfam" id="PF04560"/>
    </source>
</evidence>
<dbReference type="EMBL" id="LAVV01009834">
    <property type="protein sequence ID" value="KNZ49916.1"/>
    <property type="molecule type" value="Genomic_DNA"/>
</dbReference>
<evidence type="ECO:0000256" key="16">
    <source>
        <dbReference type="SAM" id="MobiDB-lite"/>
    </source>
</evidence>
<keyword evidence="11" id="KW-0460">Magnesium</keyword>
<dbReference type="InterPro" id="IPR007644">
    <property type="entry name" value="RNA_pol_bsu_protrusion"/>
</dbReference>
<dbReference type="Gene3D" id="2.40.270.10">
    <property type="entry name" value="DNA-directed RNA polymerase, subunit 2, domain 6"/>
    <property type="match status" value="1"/>
</dbReference>
<dbReference type="Gene3D" id="3.90.1110.10">
    <property type="entry name" value="RNA polymerase Rpb2, domain 2"/>
    <property type="match status" value="1"/>
</dbReference>
<dbReference type="FunFam" id="3.90.1070.20:FF:000001">
    <property type="entry name" value="DNA-directed RNA polymerase subunit beta"/>
    <property type="match status" value="1"/>
</dbReference>
<evidence type="ECO:0000256" key="1">
    <source>
        <dbReference type="ARBA" id="ARBA00004123"/>
    </source>
</evidence>
<dbReference type="Pfam" id="PF04566">
    <property type="entry name" value="RNA_pol_Rpb2_4"/>
    <property type="match status" value="1"/>
</dbReference>
<dbReference type="PANTHER" id="PTHR20856">
    <property type="entry name" value="DNA-DIRECTED RNA POLYMERASE I SUBUNIT 2"/>
    <property type="match status" value="1"/>
</dbReference>
<feature type="region of interest" description="Disordered" evidence="16">
    <location>
        <begin position="1770"/>
        <end position="1835"/>
    </location>
</feature>
<feature type="region of interest" description="Disordered" evidence="16">
    <location>
        <begin position="1353"/>
        <end position="1376"/>
    </location>
</feature>
<organism evidence="25 26">
    <name type="scientific">Puccinia sorghi</name>
    <dbReference type="NCBI Taxonomy" id="27349"/>
    <lineage>
        <taxon>Eukaryota</taxon>
        <taxon>Fungi</taxon>
        <taxon>Dikarya</taxon>
        <taxon>Basidiomycota</taxon>
        <taxon>Pucciniomycotina</taxon>
        <taxon>Pucciniomycetes</taxon>
        <taxon>Pucciniales</taxon>
        <taxon>Pucciniaceae</taxon>
        <taxon>Puccinia</taxon>
    </lineage>
</organism>
<evidence type="ECO:0000259" key="23">
    <source>
        <dbReference type="Pfam" id="PF04566"/>
    </source>
</evidence>
<dbReference type="SUPFAM" id="SSF64484">
    <property type="entry name" value="beta and beta-prime subunits of DNA dependent RNA-polymerase"/>
    <property type="match status" value="1"/>
</dbReference>
<evidence type="ECO:0000256" key="12">
    <source>
        <dbReference type="ARBA" id="ARBA00023163"/>
    </source>
</evidence>
<keyword evidence="7 15" id="KW-0548">Nucleotidyltransferase</keyword>
<dbReference type="FunFam" id="2.40.50.150:FF:000002">
    <property type="entry name" value="DNA-directed RNA polymerase subunit beta"/>
    <property type="match status" value="1"/>
</dbReference>
<dbReference type="Pfam" id="PF04563">
    <property type="entry name" value="RNA_pol_Rpb2_1"/>
    <property type="match status" value="1"/>
</dbReference>
<dbReference type="InterPro" id="IPR014724">
    <property type="entry name" value="RNA_pol_RPB2_OB-fold"/>
</dbReference>
<evidence type="ECO:0000256" key="8">
    <source>
        <dbReference type="ARBA" id="ARBA00022723"/>
    </source>
</evidence>
<evidence type="ECO:0000256" key="11">
    <source>
        <dbReference type="ARBA" id="ARBA00022842"/>
    </source>
</evidence>
<keyword evidence="6 15" id="KW-0808">Transferase</keyword>
<keyword evidence="17" id="KW-1133">Transmembrane helix</keyword>
<keyword evidence="12 15" id="KW-0804">Transcription</keyword>
<dbReference type="EC" id="2.7.7.6" evidence="15"/>
<dbReference type="InterPro" id="IPR007121">
    <property type="entry name" value="RNA_pol_bsu_CS"/>
</dbReference>
<feature type="domain" description="DNA-directed RNA polymerase subunit 2 hybrid-binding" evidence="18">
    <location>
        <begin position="771"/>
        <end position="1143"/>
    </location>
</feature>
<protein>
    <recommendedName>
        <fullName evidence="15">DNA-directed RNA polymerase subunit beta</fullName>
        <ecNumber evidence="15">2.7.7.6</ecNumber>
    </recommendedName>
</protein>
<feature type="domain" description="RNA polymerase Rpb2" evidence="19">
    <location>
        <begin position="1145"/>
        <end position="1232"/>
    </location>
</feature>
<dbReference type="FunFam" id="2.40.270.10:FF:000006">
    <property type="entry name" value="DNA-directed RNA polymerase subunit beta"/>
    <property type="match status" value="1"/>
</dbReference>
<comment type="function">
    <text evidence="15">DNA-dependent RNA polymerase catalyzes the transcription of DNA into RNA using the four ribonucleoside triphosphates as substrates.</text>
</comment>
<feature type="region of interest" description="Disordered" evidence="16">
    <location>
        <begin position="20"/>
        <end position="40"/>
    </location>
</feature>
<dbReference type="CDD" id="cd00653">
    <property type="entry name" value="RNA_pol_B_RPB2"/>
    <property type="match status" value="1"/>
</dbReference>
<dbReference type="Gene3D" id="2.40.128.330">
    <property type="match status" value="1"/>
</dbReference>
<keyword evidence="5 15" id="KW-0240">DNA-directed RNA polymerase</keyword>